<reference evidence="1" key="1">
    <citation type="journal article" date="2014" name="Front. Microbiol.">
        <title>High frequency of phylogenetically diverse reductive dehalogenase-homologous genes in deep subseafloor sedimentary metagenomes.</title>
        <authorList>
            <person name="Kawai M."/>
            <person name="Futagami T."/>
            <person name="Toyoda A."/>
            <person name="Takaki Y."/>
            <person name="Nishi S."/>
            <person name="Hori S."/>
            <person name="Arai W."/>
            <person name="Tsubouchi T."/>
            <person name="Morono Y."/>
            <person name="Uchiyama I."/>
            <person name="Ito T."/>
            <person name="Fujiyama A."/>
            <person name="Inagaki F."/>
            <person name="Takami H."/>
        </authorList>
    </citation>
    <scope>NUCLEOTIDE SEQUENCE</scope>
    <source>
        <strain evidence="1">Expedition CK06-06</strain>
    </source>
</reference>
<dbReference type="EMBL" id="BART01036861">
    <property type="protein sequence ID" value="GAH15230.1"/>
    <property type="molecule type" value="Genomic_DNA"/>
</dbReference>
<feature type="non-terminal residue" evidence="1">
    <location>
        <position position="96"/>
    </location>
</feature>
<dbReference type="InterPro" id="IPR011050">
    <property type="entry name" value="Pectin_lyase_fold/virulence"/>
</dbReference>
<protein>
    <recommendedName>
        <fullName evidence="2">Right handed beta helix domain-containing protein</fullName>
    </recommendedName>
</protein>
<evidence type="ECO:0000313" key="1">
    <source>
        <dbReference type="EMBL" id="GAH15230.1"/>
    </source>
</evidence>
<accession>X1E489</accession>
<dbReference type="NCBIfam" id="TIGR03807">
    <property type="entry name" value="RR_fam_repeat"/>
    <property type="match status" value="1"/>
</dbReference>
<proteinExistence type="predicted"/>
<name>X1E489_9ZZZZ</name>
<sequence length="96" mass="9705">MIIRKLEISNHIIAISLSGGDQAGAEFSSSTITGNIIEKATGSGIGIGADCGYISIAGNTVVASGSTDYYYGVPALSGTHYGIYNESGSQKITAIG</sequence>
<dbReference type="InterPro" id="IPR022444">
    <property type="entry name" value="Cofactor-bd_rpt"/>
</dbReference>
<evidence type="ECO:0008006" key="2">
    <source>
        <dbReference type="Google" id="ProtNLM"/>
    </source>
</evidence>
<comment type="caution">
    <text evidence="1">The sequence shown here is derived from an EMBL/GenBank/DDBJ whole genome shotgun (WGS) entry which is preliminary data.</text>
</comment>
<dbReference type="SUPFAM" id="SSF51126">
    <property type="entry name" value="Pectin lyase-like"/>
    <property type="match status" value="1"/>
</dbReference>
<dbReference type="AlphaFoldDB" id="X1E489"/>
<gene>
    <name evidence="1" type="ORF">S01H4_61969</name>
</gene>
<organism evidence="1">
    <name type="scientific">marine sediment metagenome</name>
    <dbReference type="NCBI Taxonomy" id="412755"/>
    <lineage>
        <taxon>unclassified sequences</taxon>
        <taxon>metagenomes</taxon>
        <taxon>ecological metagenomes</taxon>
    </lineage>
</organism>